<sequence>MWPIPTLFSIPWQGSLPPQSSVPSENQGTAASEGYKRGESPTLSMNTKVGNNKKTLTPDGASAEYFNGPLLKNNEFESSAVENYKPVLTPDQHTSMHVKAQIKKQWGIDVDPEKTYLVTIAYSPHEIPLRGVIVQKISLAEAARLNIQGLPSLNRVSKQMGKDPEGPPPTIVIQPNSRHTERPGPNGTFPVPDVAETFGKTYQAIYTEPSPDTPNTYSASNQVPIPAASFQQMVWDHAYKKPYDNYLNFYWSHNNTRESYTKLSKISYIKAAHKQHHEQSLDEDGRKIAMRLGGIPEDQTYLDASASELNKPYVPDPNLETKFLTFRGFSSIDIFYTRDIRTNKTLLYIPGNSSPIHSFDSPEAMNEWLAEQLKDDQKAEVFKKHFSAAHYGSSLFSPGFDKQFEIVRELIKNPENEQFNKKHGYWKEGGIFGGEKVKGDPFKELQQRTETAMKESTNSQFVLNSDHTKNHILKAAAMLDIMLLFAAPIGIALPPVGFLLTGLSVGSGLLKLGVGIDDKVNNRPGADDRIVFGVFNAVKPIFTAGLSNAMKPVAEPIKTILKHVMLK</sequence>
<dbReference type="AlphaFoldDB" id="A0A3G7U8E8"/>
<feature type="domain" description="Dermonecrotic toxin N-terminal" evidence="3">
    <location>
        <begin position="200"/>
        <end position="388"/>
    </location>
</feature>
<evidence type="ECO:0000313" key="5">
    <source>
        <dbReference type="Proteomes" id="UP000268696"/>
    </source>
</evidence>
<dbReference type="Pfam" id="PF20178">
    <property type="entry name" value="ToxA_N"/>
    <property type="match status" value="1"/>
</dbReference>
<feature type="compositionally biased region" description="Polar residues" evidence="1">
    <location>
        <begin position="41"/>
        <end position="53"/>
    </location>
</feature>
<keyword evidence="2" id="KW-0812">Transmembrane</keyword>
<keyword evidence="2" id="KW-1133">Transmembrane helix</keyword>
<reference evidence="4 5" key="1">
    <citation type="submission" date="2018-03" db="EMBL/GenBank/DDBJ databases">
        <title>Diversity of phytobeneficial traits revealed by whole-genome analysis of worldwide-isolated phenazine-producing Pseudomonas spp.</title>
        <authorList>
            <person name="Biessy A."/>
            <person name="Novinscak A."/>
            <person name="Blom J."/>
            <person name="Leger G."/>
            <person name="Thomashow L.S."/>
            <person name="Cazorla F.M."/>
            <person name="Josic D."/>
            <person name="Filion M."/>
        </authorList>
    </citation>
    <scope>NUCLEOTIDE SEQUENCE [LARGE SCALE GENOMIC DNA]</scope>
    <source>
        <strain evidence="4 5">30B</strain>
    </source>
</reference>
<protein>
    <recommendedName>
        <fullName evidence="3">Dermonecrotic toxin N-terminal domain-containing protein</fullName>
    </recommendedName>
</protein>
<accession>A0A3G7U8E8</accession>
<feature type="region of interest" description="Disordered" evidence="1">
    <location>
        <begin position="157"/>
        <end position="185"/>
    </location>
</feature>
<evidence type="ECO:0000256" key="1">
    <source>
        <dbReference type="SAM" id="MobiDB-lite"/>
    </source>
</evidence>
<organism evidence="4 5">
    <name type="scientific">Pseudomonas synxantha</name>
    <dbReference type="NCBI Taxonomy" id="47883"/>
    <lineage>
        <taxon>Bacteria</taxon>
        <taxon>Pseudomonadati</taxon>
        <taxon>Pseudomonadota</taxon>
        <taxon>Gammaproteobacteria</taxon>
        <taxon>Pseudomonadales</taxon>
        <taxon>Pseudomonadaceae</taxon>
        <taxon>Pseudomonas</taxon>
    </lineage>
</organism>
<feature type="compositionally biased region" description="Polar residues" evidence="1">
    <location>
        <begin position="16"/>
        <end position="30"/>
    </location>
</feature>
<evidence type="ECO:0000256" key="2">
    <source>
        <dbReference type="SAM" id="Phobius"/>
    </source>
</evidence>
<keyword evidence="2" id="KW-0472">Membrane</keyword>
<feature type="transmembrane region" description="Helical" evidence="2">
    <location>
        <begin position="481"/>
        <end position="503"/>
    </location>
</feature>
<dbReference type="Proteomes" id="UP000268696">
    <property type="component" value="Chromosome"/>
</dbReference>
<dbReference type="InterPro" id="IPR046673">
    <property type="entry name" value="ToxA_N"/>
</dbReference>
<proteinExistence type="predicted"/>
<feature type="region of interest" description="Disordered" evidence="1">
    <location>
        <begin position="13"/>
        <end position="53"/>
    </location>
</feature>
<gene>
    <name evidence="4" type="ORF">C4K03_3491</name>
</gene>
<dbReference type="EMBL" id="CP027754">
    <property type="protein sequence ID" value="AZE55644.1"/>
    <property type="molecule type" value="Genomic_DNA"/>
</dbReference>
<evidence type="ECO:0000313" key="4">
    <source>
        <dbReference type="EMBL" id="AZE55644.1"/>
    </source>
</evidence>
<evidence type="ECO:0000259" key="3">
    <source>
        <dbReference type="Pfam" id="PF20178"/>
    </source>
</evidence>
<name>A0A3G7U8E8_9PSED</name>